<dbReference type="Proteomes" id="UP000283530">
    <property type="component" value="Unassembled WGS sequence"/>
</dbReference>
<keyword evidence="4" id="KW-1185">Reference proteome</keyword>
<feature type="domain" description="Aminotransferase-like plant mobile" evidence="2">
    <location>
        <begin position="240"/>
        <end position="332"/>
    </location>
</feature>
<evidence type="ECO:0000313" key="4">
    <source>
        <dbReference type="Proteomes" id="UP000283530"/>
    </source>
</evidence>
<reference evidence="3 4" key="1">
    <citation type="journal article" date="2019" name="Nat. Plants">
        <title>Stout camphor tree genome fills gaps in understanding of flowering plant genome evolution.</title>
        <authorList>
            <person name="Chaw S.M."/>
            <person name="Liu Y.C."/>
            <person name="Wu Y.W."/>
            <person name="Wang H.Y."/>
            <person name="Lin C.I."/>
            <person name="Wu C.S."/>
            <person name="Ke H.M."/>
            <person name="Chang L.Y."/>
            <person name="Hsu C.Y."/>
            <person name="Yang H.T."/>
            <person name="Sudianto E."/>
            <person name="Hsu M.H."/>
            <person name="Wu K.P."/>
            <person name="Wang L.N."/>
            <person name="Leebens-Mack J.H."/>
            <person name="Tsai I.J."/>
        </authorList>
    </citation>
    <scope>NUCLEOTIDE SEQUENCE [LARGE SCALE GENOMIC DNA]</scope>
    <source>
        <strain evidence="4">cv. Chaw 1501</strain>
        <tissue evidence="3">Young leaves</tissue>
    </source>
</reference>
<dbReference type="AlphaFoldDB" id="A0A443NY95"/>
<keyword evidence="1" id="KW-0472">Membrane</keyword>
<feature type="domain" description="Aminotransferase-like plant mobile" evidence="2">
    <location>
        <begin position="8"/>
        <end position="200"/>
    </location>
</feature>
<dbReference type="Pfam" id="PF10536">
    <property type="entry name" value="PMD"/>
    <property type="match status" value="2"/>
</dbReference>
<dbReference type="PANTHER" id="PTHR46033">
    <property type="entry name" value="PROTEIN MAIN-LIKE 2"/>
    <property type="match status" value="1"/>
</dbReference>
<evidence type="ECO:0000259" key="2">
    <source>
        <dbReference type="Pfam" id="PF10536"/>
    </source>
</evidence>
<protein>
    <submittedName>
        <fullName evidence="3">Serine/threonine-protein phosphatase 7 long form</fullName>
    </submittedName>
</protein>
<sequence length="509" mass="58505">MQWVADAGLYHLAQMRWMRIDHALLMGLIERWRPKTNTFHLPSGEATITLEDVAYIYGLPIDGPPVTGRTYTHHEIDDLCWELLGVVPQMEEDYNGVSLKFTWLECVFCPTPKELREKEKPKLKGKKKRGKGDEKKKTTEADDLYKTWAYFFIFLFFVAGQIICNSLGARGPFYILELLREFRPYSLASACLANLYKMLNKGVSGKGSRGVRCPTLPMRGMLWRRSLSLFLAPSSFFRALFTTDSLLISYWVLERHPTPRVMRQFGMRQTVPPLFVRPILQKENKERFVIDWSLVNEEEVKSWEARANNVLKRKGKKSKGGEDEEEYMRWYEANTIMHIGCVRQLDEPQRDPSPQPDAQAPTIPQTRVSLFLEHMVRSCDRSIVANVDLLTFITLIKKKVNRFRSTFGTTYQDYVETCSSSDEEVRDALTVKLQKHVRIKGKSSKSPAKKPRPSIEAPLMIEDFLVKASASHTLDEEQKNEVDASNFDATFGDVDDILIEDLISVSPCP</sequence>
<dbReference type="EMBL" id="QPKB01000004">
    <property type="protein sequence ID" value="RWR83518.1"/>
    <property type="molecule type" value="Genomic_DNA"/>
</dbReference>
<keyword evidence="1" id="KW-0812">Transmembrane</keyword>
<dbReference type="InterPro" id="IPR019557">
    <property type="entry name" value="AminoTfrase-like_pln_mobile"/>
</dbReference>
<name>A0A443NY95_9MAGN</name>
<evidence type="ECO:0000313" key="3">
    <source>
        <dbReference type="EMBL" id="RWR83518.1"/>
    </source>
</evidence>
<evidence type="ECO:0000256" key="1">
    <source>
        <dbReference type="SAM" id="Phobius"/>
    </source>
</evidence>
<gene>
    <name evidence="3" type="ORF">CKAN_01227500</name>
</gene>
<keyword evidence="1" id="KW-1133">Transmembrane helix</keyword>
<dbReference type="STRING" id="337451.A0A443NY95"/>
<dbReference type="GO" id="GO:0010073">
    <property type="term" value="P:meristem maintenance"/>
    <property type="evidence" value="ECO:0007669"/>
    <property type="project" value="InterPro"/>
</dbReference>
<dbReference type="PANTHER" id="PTHR46033:SF8">
    <property type="entry name" value="PROTEIN MAINTENANCE OF MERISTEMS-LIKE"/>
    <property type="match status" value="1"/>
</dbReference>
<comment type="caution">
    <text evidence="3">The sequence shown here is derived from an EMBL/GenBank/DDBJ whole genome shotgun (WGS) entry which is preliminary data.</text>
</comment>
<proteinExistence type="predicted"/>
<dbReference type="InterPro" id="IPR044824">
    <property type="entry name" value="MAIN-like"/>
</dbReference>
<accession>A0A443NY95</accession>
<organism evidence="3 4">
    <name type="scientific">Cinnamomum micranthum f. kanehirae</name>
    <dbReference type="NCBI Taxonomy" id="337451"/>
    <lineage>
        <taxon>Eukaryota</taxon>
        <taxon>Viridiplantae</taxon>
        <taxon>Streptophyta</taxon>
        <taxon>Embryophyta</taxon>
        <taxon>Tracheophyta</taxon>
        <taxon>Spermatophyta</taxon>
        <taxon>Magnoliopsida</taxon>
        <taxon>Magnoliidae</taxon>
        <taxon>Laurales</taxon>
        <taxon>Lauraceae</taxon>
        <taxon>Cinnamomum</taxon>
    </lineage>
</organism>
<feature type="transmembrane region" description="Helical" evidence="1">
    <location>
        <begin position="148"/>
        <end position="168"/>
    </location>
</feature>